<dbReference type="RefSeq" id="WP_018746651.1">
    <property type="nucleotide sequence ID" value="NZ_BSOZ01000014.1"/>
</dbReference>
<sequence length="176" mass="18859">MMPAPLRRQLVQALGWWLAALGLAWSAHTALATARHAHELAEQDSLRLRKQAERLAEATHYAPRLATLRAAGLLTTADAPGLAVALSRLAEAIPEAGLRYRVEPAGPVAGFDGLAQALPVDIEFSARHEPALAAMLHAIEQLPGRPTAQHCEVTRASVGLLARCRLVRLGLTEQTP</sequence>
<dbReference type="Proteomes" id="UP001156836">
    <property type="component" value="Unassembled WGS sequence"/>
</dbReference>
<evidence type="ECO:0000313" key="1">
    <source>
        <dbReference type="EMBL" id="GLS04233.1"/>
    </source>
</evidence>
<proteinExistence type="predicted"/>
<evidence type="ECO:0000313" key="2">
    <source>
        <dbReference type="Proteomes" id="UP001156836"/>
    </source>
</evidence>
<dbReference type="EMBL" id="BSOZ01000014">
    <property type="protein sequence ID" value="GLS04233.1"/>
    <property type="molecule type" value="Genomic_DNA"/>
</dbReference>
<organism evidence="1 2">
    <name type="scientific">Chitiniphilus shinanonensis</name>
    <dbReference type="NCBI Taxonomy" id="553088"/>
    <lineage>
        <taxon>Bacteria</taxon>
        <taxon>Pseudomonadati</taxon>
        <taxon>Pseudomonadota</taxon>
        <taxon>Betaproteobacteria</taxon>
        <taxon>Neisseriales</taxon>
        <taxon>Chitinibacteraceae</taxon>
        <taxon>Chitiniphilus</taxon>
    </lineage>
</organism>
<comment type="caution">
    <text evidence="1">The sequence shown here is derived from an EMBL/GenBank/DDBJ whole genome shotgun (WGS) entry which is preliminary data.</text>
</comment>
<gene>
    <name evidence="1" type="ORF">GCM10007860_13790</name>
</gene>
<accession>A0ABQ6BWF0</accession>
<protein>
    <submittedName>
        <fullName evidence="1">Uncharacterized protein</fullName>
    </submittedName>
</protein>
<keyword evidence="2" id="KW-1185">Reference proteome</keyword>
<reference evidence="2" key="1">
    <citation type="journal article" date="2019" name="Int. J. Syst. Evol. Microbiol.">
        <title>The Global Catalogue of Microorganisms (GCM) 10K type strain sequencing project: providing services to taxonomists for standard genome sequencing and annotation.</title>
        <authorList>
            <consortium name="The Broad Institute Genomics Platform"/>
            <consortium name="The Broad Institute Genome Sequencing Center for Infectious Disease"/>
            <person name="Wu L."/>
            <person name="Ma J."/>
        </authorList>
    </citation>
    <scope>NUCLEOTIDE SEQUENCE [LARGE SCALE GENOMIC DNA]</scope>
    <source>
        <strain evidence="2">NBRC 104970</strain>
    </source>
</reference>
<name>A0ABQ6BWF0_9NEIS</name>